<name>A0ABT3RBN8_9BACT</name>
<comment type="caution">
    <text evidence="2">The sequence shown here is derived from an EMBL/GenBank/DDBJ whole genome shotgun (WGS) entry which is preliminary data.</text>
</comment>
<feature type="signal peptide" evidence="1">
    <location>
        <begin position="1"/>
        <end position="20"/>
    </location>
</feature>
<dbReference type="EMBL" id="JAPFQO010000001">
    <property type="protein sequence ID" value="MCX2738808.1"/>
    <property type="molecule type" value="Genomic_DNA"/>
</dbReference>
<feature type="chain" id="PRO_5046821725" evidence="1">
    <location>
        <begin position="21"/>
        <end position="530"/>
    </location>
</feature>
<organism evidence="2 3">
    <name type="scientific">Pontibacter anaerobius</name>
    <dbReference type="NCBI Taxonomy" id="2993940"/>
    <lineage>
        <taxon>Bacteria</taxon>
        <taxon>Pseudomonadati</taxon>
        <taxon>Bacteroidota</taxon>
        <taxon>Cytophagia</taxon>
        <taxon>Cytophagales</taxon>
        <taxon>Hymenobacteraceae</taxon>
        <taxon>Pontibacter</taxon>
    </lineage>
</organism>
<evidence type="ECO:0000256" key="1">
    <source>
        <dbReference type="SAM" id="SignalP"/>
    </source>
</evidence>
<dbReference type="RefSeq" id="WP_266050857.1">
    <property type="nucleotide sequence ID" value="NZ_JAPFQO010000001.1"/>
</dbReference>
<keyword evidence="3" id="KW-1185">Reference proteome</keyword>
<dbReference type="PROSITE" id="PS51257">
    <property type="entry name" value="PROKAR_LIPOPROTEIN"/>
    <property type="match status" value="1"/>
</dbReference>
<proteinExistence type="predicted"/>
<evidence type="ECO:0000313" key="2">
    <source>
        <dbReference type="EMBL" id="MCX2738808.1"/>
    </source>
</evidence>
<keyword evidence="1" id="KW-0732">Signal</keyword>
<accession>A0ABT3RBN8</accession>
<sequence length="530" mass="61313">MKLYCRQVILALLIITSAGCARKNFYSDTPVVDAEVYRQLKTAPQSVDSVTIKAGAHYKRGFLHRLLWGRHHRPIWLAPVTVPVFEMDTTWGGLEIEKIGGGFQTTSFTLVGPDDFTYALRSLDKEPSEVLPKVWRKTFVANILRDQISAANPYGALILPPMAEAAGIPHATPRLVYVRPNDADFGEYEEVASDKVYMLEEKYNDKRTVEDMPGNASDIIGSLDVLNKRYEEDDHFIDQLAFAQARLFDLLINDWDRHEGQWEWAEYKRHGNQYYRPIPKDRDNAFYRFQDGLIPWIFSRNWAIRKFESFDEDFNDVYALTINSEFIDSRALSQVTRQQFDSLAVELQQSITDEVIERAVRQFPEEVYKLEGETTKRKLISRRNQLRKAAEEFYSILAEEVLVAGTDEKDKFEVKRLNDEETEVTVRRESDDKITYHRIFKRDETKLITLHGLAEEDEFEVSGEVKKGIRIKIVGGRGEDEIKDTSKVNGWGKKTWVYDTTRGTELEGSSETKDKRTSDVRVHAFDREGF</sequence>
<protein>
    <submittedName>
        <fullName evidence="2">Uncharacterized protein</fullName>
    </submittedName>
</protein>
<gene>
    <name evidence="2" type="ORF">OO017_02520</name>
</gene>
<reference evidence="2 3" key="1">
    <citation type="submission" date="2022-11" db="EMBL/GenBank/DDBJ databases">
        <title>The characterization of three novel Bacteroidetes species and genomic analysis of their roles in tidal elemental geochemical cycles.</title>
        <authorList>
            <person name="Ma K.-J."/>
        </authorList>
    </citation>
    <scope>NUCLEOTIDE SEQUENCE [LARGE SCALE GENOMIC DNA]</scope>
    <source>
        <strain evidence="2 3">M82</strain>
    </source>
</reference>
<dbReference type="Proteomes" id="UP001207228">
    <property type="component" value="Unassembled WGS sequence"/>
</dbReference>
<evidence type="ECO:0000313" key="3">
    <source>
        <dbReference type="Proteomes" id="UP001207228"/>
    </source>
</evidence>